<evidence type="ECO:0000313" key="2">
    <source>
        <dbReference type="Proteomes" id="UP001523550"/>
    </source>
</evidence>
<dbReference type="RefSeq" id="WP_253447123.1">
    <property type="nucleotide sequence ID" value="NZ_JALJYF010000001.1"/>
</dbReference>
<sequence>MIGLFSKKMKGRPFMSAFAILFSLVALVLAVLLFIPMKDGFFGVPMVAYQEPDWYGADSFRIELEVPCNRFYAREIGFRIDPPVQVESMRNARGSVSGHVKVNVSQNGLGFERLVDLQESGWAWDQGGVWSKTIYRFSPLGRFFCGKQKIVVDANNINIDLRKHKVMVYVSRDRRP</sequence>
<comment type="caution">
    <text evidence="1">The sequence shown here is derived from an EMBL/GenBank/DDBJ whole genome shotgun (WGS) entry which is preliminary data.</text>
</comment>
<gene>
    <name evidence="1" type="ORF">J2T60_001315</name>
</gene>
<reference evidence="1 2" key="1">
    <citation type="submission" date="2022-03" db="EMBL/GenBank/DDBJ databases">
        <title>Genomic Encyclopedia of Type Strains, Phase III (KMG-III): the genomes of soil and plant-associated and newly described type strains.</title>
        <authorList>
            <person name="Whitman W."/>
        </authorList>
    </citation>
    <scope>NUCLEOTIDE SEQUENCE [LARGE SCALE GENOMIC DNA]</scope>
    <source>
        <strain evidence="1 2">BSker1</strain>
    </source>
</reference>
<keyword evidence="2" id="KW-1185">Reference proteome</keyword>
<organism evidence="1 2">
    <name type="scientific">Natronospira proteinivora</name>
    <dbReference type="NCBI Taxonomy" id="1807133"/>
    <lineage>
        <taxon>Bacteria</taxon>
        <taxon>Pseudomonadati</taxon>
        <taxon>Pseudomonadota</taxon>
        <taxon>Gammaproteobacteria</taxon>
        <taxon>Natronospirales</taxon>
        <taxon>Natronospiraceae</taxon>
        <taxon>Natronospira</taxon>
    </lineage>
</organism>
<accession>A0ABT1G7S9</accession>
<proteinExistence type="predicted"/>
<dbReference type="EMBL" id="JALJYF010000001">
    <property type="protein sequence ID" value="MCP1727350.1"/>
    <property type="molecule type" value="Genomic_DNA"/>
</dbReference>
<protein>
    <submittedName>
        <fullName evidence="1">Uncharacterized protein</fullName>
    </submittedName>
</protein>
<name>A0ABT1G7S9_9GAMM</name>
<dbReference type="Proteomes" id="UP001523550">
    <property type="component" value="Unassembled WGS sequence"/>
</dbReference>
<evidence type="ECO:0000313" key="1">
    <source>
        <dbReference type="EMBL" id="MCP1727350.1"/>
    </source>
</evidence>